<keyword evidence="3" id="KW-1185">Reference proteome</keyword>
<gene>
    <name evidence="2" type="ORF">GCM10008906_38930</name>
</gene>
<protein>
    <recommendedName>
        <fullName evidence="4">ABC-2 family transporter protein</fullName>
    </recommendedName>
</protein>
<evidence type="ECO:0000313" key="2">
    <source>
        <dbReference type="EMBL" id="GAA0748603.1"/>
    </source>
</evidence>
<dbReference type="RefSeq" id="WP_343764600.1">
    <property type="nucleotide sequence ID" value="NZ_BAAACG010000023.1"/>
</dbReference>
<feature type="transmembrane region" description="Helical" evidence="1">
    <location>
        <begin position="55"/>
        <end position="79"/>
    </location>
</feature>
<feature type="transmembrane region" description="Helical" evidence="1">
    <location>
        <begin position="173"/>
        <end position="193"/>
    </location>
</feature>
<dbReference type="Proteomes" id="UP001501510">
    <property type="component" value="Unassembled WGS sequence"/>
</dbReference>
<comment type="caution">
    <text evidence="2">The sequence shown here is derived from an EMBL/GenBank/DDBJ whole genome shotgun (WGS) entry which is preliminary data.</text>
</comment>
<feature type="transmembrane region" description="Helical" evidence="1">
    <location>
        <begin position="213"/>
        <end position="232"/>
    </location>
</feature>
<feature type="transmembrane region" description="Helical" evidence="1">
    <location>
        <begin position="100"/>
        <end position="128"/>
    </location>
</feature>
<name>A0ABN1JXE2_9CLOT</name>
<keyword evidence="1" id="KW-0472">Membrane</keyword>
<organism evidence="2 3">
    <name type="scientific">Clostridium oceanicum</name>
    <dbReference type="NCBI Taxonomy" id="1543"/>
    <lineage>
        <taxon>Bacteria</taxon>
        <taxon>Bacillati</taxon>
        <taxon>Bacillota</taxon>
        <taxon>Clostridia</taxon>
        <taxon>Eubacteriales</taxon>
        <taxon>Clostridiaceae</taxon>
        <taxon>Clostridium</taxon>
    </lineage>
</organism>
<feature type="transmembrane region" description="Helical" evidence="1">
    <location>
        <begin position="16"/>
        <end position="35"/>
    </location>
</feature>
<keyword evidence="1" id="KW-1133">Transmembrane helix</keyword>
<sequence length="240" mass="26990">MINILKIELTKLKNSSLLTIIIILTLTPLFNGVSISKKLSAINSNSNTLETIYDFSINLYTLLILPTIIVIIFALIMRFERVNGGVKEMLILPITKKQLFLSKLVIGVLLVSTSIFMFTIGIIFSGFLQKCITIKSLLLILLRMLVIFLVSLGIIGVQYYLSLTYENISVPLGLGLCFQIPTILISASKYNIIYPWSYITTVNNIATLDIKTVIMITVSIVIFILINLYGYMRFNGKDIY</sequence>
<evidence type="ECO:0000256" key="1">
    <source>
        <dbReference type="SAM" id="Phobius"/>
    </source>
</evidence>
<dbReference type="Pfam" id="PF12730">
    <property type="entry name" value="ABC2_membrane_4"/>
    <property type="match status" value="1"/>
</dbReference>
<dbReference type="EMBL" id="BAAACG010000023">
    <property type="protein sequence ID" value="GAA0748603.1"/>
    <property type="molecule type" value="Genomic_DNA"/>
</dbReference>
<accession>A0ABN1JXE2</accession>
<evidence type="ECO:0008006" key="4">
    <source>
        <dbReference type="Google" id="ProtNLM"/>
    </source>
</evidence>
<evidence type="ECO:0000313" key="3">
    <source>
        <dbReference type="Proteomes" id="UP001501510"/>
    </source>
</evidence>
<feature type="transmembrane region" description="Helical" evidence="1">
    <location>
        <begin position="140"/>
        <end position="161"/>
    </location>
</feature>
<keyword evidence="1" id="KW-0812">Transmembrane</keyword>
<dbReference type="CDD" id="cd21809">
    <property type="entry name" value="ABC-2_lan_permease-like"/>
    <property type="match status" value="1"/>
</dbReference>
<proteinExistence type="predicted"/>
<reference evidence="2 3" key="1">
    <citation type="journal article" date="2019" name="Int. J. Syst. Evol. Microbiol.">
        <title>The Global Catalogue of Microorganisms (GCM) 10K type strain sequencing project: providing services to taxonomists for standard genome sequencing and annotation.</title>
        <authorList>
            <consortium name="The Broad Institute Genomics Platform"/>
            <consortium name="The Broad Institute Genome Sequencing Center for Infectious Disease"/>
            <person name="Wu L."/>
            <person name="Ma J."/>
        </authorList>
    </citation>
    <scope>NUCLEOTIDE SEQUENCE [LARGE SCALE GENOMIC DNA]</scope>
    <source>
        <strain evidence="2 3">JCM 1407</strain>
    </source>
</reference>